<keyword evidence="2" id="KW-1185">Reference proteome</keyword>
<gene>
    <name evidence="1" type="ORF">RPERSI_LOCUS15366</name>
</gene>
<feature type="non-terminal residue" evidence="1">
    <location>
        <position position="1"/>
    </location>
</feature>
<comment type="caution">
    <text evidence="1">The sequence shown here is derived from an EMBL/GenBank/DDBJ whole genome shotgun (WGS) entry which is preliminary data.</text>
</comment>
<dbReference type="Proteomes" id="UP000789920">
    <property type="component" value="Unassembled WGS sequence"/>
</dbReference>
<sequence length="52" mass="5840">SLSLAVKVAGIPSIFRLIYLTQETGSDYYTTMLVNTDLIEFLELQDNLKLST</sequence>
<feature type="non-terminal residue" evidence="1">
    <location>
        <position position="52"/>
    </location>
</feature>
<dbReference type="EMBL" id="CAJVQC010036836">
    <property type="protein sequence ID" value="CAG8762260.1"/>
    <property type="molecule type" value="Genomic_DNA"/>
</dbReference>
<evidence type="ECO:0000313" key="2">
    <source>
        <dbReference type="Proteomes" id="UP000789920"/>
    </source>
</evidence>
<proteinExistence type="predicted"/>
<accession>A0ACA9QTD5</accession>
<protein>
    <submittedName>
        <fullName evidence="1">12878_t:CDS:1</fullName>
    </submittedName>
</protein>
<organism evidence="1 2">
    <name type="scientific">Racocetra persica</name>
    <dbReference type="NCBI Taxonomy" id="160502"/>
    <lineage>
        <taxon>Eukaryota</taxon>
        <taxon>Fungi</taxon>
        <taxon>Fungi incertae sedis</taxon>
        <taxon>Mucoromycota</taxon>
        <taxon>Glomeromycotina</taxon>
        <taxon>Glomeromycetes</taxon>
        <taxon>Diversisporales</taxon>
        <taxon>Gigasporaceae</taxon>
        <taxon>Racocetra</taxon>
    </lineage>
</organism>
<evidence type="ECO:0000313" key="1">
    <source>
        <dbReference type="EMBL" id="CAG8762260.1"/>
    </source>
</evidence>
<name>A0ACA9QTD5_9GLOM</name>
<reference evidence="1" key="1">
    <citation type="submission" date="2021-06" db="EMBL/GenBank/DDBJ databases">
        <authorList>
            <person name="Kallberg Y."/>
            <person name="Tangrot J."/>
            <person name="Rosling A."/>
        </authorList>
    </citation>
    <scope>NUCLEOTIDE SEQUENCE</scope>
    <source>
        <strain evidence="1">MA461A</strain>
    </source>
</reference>